<gene>
    <name evidence="1" type="ORF">MMF98_08215</name>
</gene>
<proteinExistence type="predicted"/>
<sequence>MLGELTEQLQARADPQAPVTEARVESAASIISANKAEDFVRLVVAVFFLLAGVAQASPTASDYQACHARGALGLRHCLDRSPGTDLPVCWDNARAAVQRCYADVRNEYDPGYRAEKRAAEMRAREQHERK</sequence>
<protein>
    <submittedName>
        <fullName evidence="1">Uncharacterized protein</fullName>
    </submittedName>
</protein>
<comment type="caution">
    <text evidence="1">The sequence shown here is derived from an EMBL/GenBank/DDBJ whole genome shotgun (WGS) entry which is preliminary data.</text>
</comment>
<organism evidence="1 2">
    <name type="scientific">Variovorax terrae</name>
    <dbReference type="NCBI Taxonomy" id="2923278"/>
    <lineage>
        <taxon>Bacteria</taxon>
        <taxon>Pseudomonadati</taxon>
        <taxon>Pseudomonadota</taxon>
        <taxon>Betaproteobacteria</taxon>
        <taxon>Burkholderiales</taxon>
        <taxon>Comamonadaceae</taxon>
        <taxon>Variovorax</taxon>
    </lineage>
</organism>
<name>A0A9X2AQH6_9BURK</name>
<keyword evidence="2" id="KW-1185">Reference proteome</keyword>
<dbReference type="Proteomes" id="UP001139447">
    <property type="component" value="Unassembled WGS sequence"/>
</dbReference>
<dbReference type="RefSeq" id="WP_243305789.1">
    <property type="nucleotide sequence ID" value="NZ_JALGBI010000001.1"/>
</dbReference>
<dbReference type="EMBL" id="JALGBI010000001">
    <property type="protein sequence ID" value="MCJ0763191.1"/>
    <property type="molecule type" value="Genomic_DNA"/>
</dbReference>
<accession>A0A9X2AQH6</accession>
<reference evidence="1" key="1">
    <citation type="submission" date="2022-03" db="EMBL/GenBank/DDBJ databases">
        <authorList>
            <person name="Woo C.Y."/>
        </authorList>
    </citation>
    <scope>NUCLEOTIDE SEQUENCE</scope>
    <source>
        <strain evidence="1">CYS-02</strain>
    </source>
</reference>
<evidence type="ECO:0000313" key="2">
    <source>
        <dbReference type="Proteomes" id="UP001139447"/>
    </source>
</evidence>
<dbReference type="AlphaFoldDB" id="A0A9X2AQH6"/>
<evidence type="ECO:0000313" key="1">
    <source>
        <dbReference type="EMBL" id="MCJ0763191.1"/>
    </source>
</evidence>